<dbReference type="RefSeq" id="WP_219082771.1">
    <property type="nucleotide sequence ID" value="NZ_CP079216.1"/>
</dbReference>
<evidence type="ECO:0000259" key="3">
    <source>
        <dbReference type="Pfam" id="PF04230"/>
    </source>
</evidence>
<dbReference type="GO" id="GO:0016757">
    <property type="term" value="F:glycosyltransferase activity"/>
    <property type="evidence" value="ECO:0007669"/>
    <property type="project" value="UniProtKB-KW"/>
</dbReference>
<dbReference type="EC" id="2.4.-.-" evidence="5"/>
<evidence type="ECO:0000313" key="5">
    <source>
        <dbReference type="EMBL" id="QXT63147.1"/>
    </source>
</evidence>
<evidence type="ECO:0000313" key="6">
    <source>
        <dbReference type="Proteomes" id="UP000824504"/>
    </source>
</evidence>
<proteinExistence type="predicted"/>
<dbReference type="PANTHER" id="PTHR22916:SF3">
    <property type="entry name" value="UDP-GLCNAC:BETAGAL BETA-1,3-N-ACETYLGLUCOSAMINYLTRANSFERASE-LIKE PROTEIN 1"/>
    <property type="match status" value="1"/>
</dbReference>
<feature type="domain" description="TarS/TarP linker" evidence="4">
    <location>
        <begin position="223"/>
        <end position="320"/>
    </location>
</feature>
<dbReference type="InterPro" id="IPR007345">
    <property type="entry name" value="Polysacch_pyruvyl_Trfase"/>
</dbReference>
<feature type="compositionally biased region" description="Low complexity" evidence="1">
    <location>
        <begin position="848"/>
        <end position="866"/>
    </location>
</feature>
<dbReference type="Pfam" id="PF04230">
    <property type="entry name" value="PS_pyruv_trans"/>
    <property type="match status" value="1"/>
</dbReference>
<dbReference type="InterPro" id="IPR054028">
    <property type="entry name" value="TarS/TarP_linker"/>
</dbReference>
<keyword evidence="6" id="KW-1185">Reference proteome</keyword>
<dbReference type="Pfam" id="PF00535">
    <property type="entry name" value="Glycos_transf_2"/>
    <property type="match status" value="1"/>
</dbReference>
<feature type="region of interest" description="Disordered" evidence="1">
    <location>
        <begin position="846"/>
        <end position="869"/>
    </location>
</feature>
<feature type="domain" description="Polysaccharide pyruvyl transferase" evidence="3">
    <location>
        <begin position="679"/>
        <end position="983"/>
    </location>
</feature>
<keyword evidence="5" id="KW-0328">Glycosyltransferase</keyword>
<evidence type="ECO:0000259" key="4">
    <source>
        <dbReference type="Pfam" id="PF22181"/>
    </source>
</evidence>
<dbReference type="EMBL" id="CP079216">
    <property type="protein sequence ID" value="QXT63147.1"/>
    <property type="molecule type" value="Genomic_DNA"/>
</dbReference>
<evidence type="ECO:0000259" key="2">
    <source>
        <dbReference type="Pfam" id="PF00535"/>
    </source>
</evidence>
<organism evidence="5 6">
    <name type="scientific">Tessaracoccus palaemonis</name>
    <dbReference type="NCBI Taxonomy" id="2829499"/>
    <lineage>
        <taxon>Bacteria</taxon>
        <taxon>Bacillati</taxon>
        <taxon>Actinomycetota</taxon>
        <taxon>Actinomycetes</taxon>
        <taxon>Propionibacteriales</taxon>
        <taxon>Propionibacteriaceae</taxon>
        <taxon>Tessaracoccus</taxon>
    </lineage>
</organism>
<protein>
    <submittedName>
        <fullName evidence="5">Glycosyltransferase</fullName>
        <ecNumber evidence="5">2.4.-.-</ecNumber>
    </submittedName>
</protein>
<dbReference type="Proteomes" id="UP000824504">
    <property type="component" value="Chromosome"/>
</dbReference>
<sequence>MKVSVIVPTYRTPQESLDRLVASLDAQSLPQSDFEVILVDDGSPDDTADRLHAIADGRENYRVILNANSGWPSKPRNTGMDAALGEYIAFSDHDDEYYPDALRAAYDYAVANSSDVVNGKEAYTHQPDWALSTYKGDLAQAAGRTDTHSLLPLNPHKLYRAAFLREHDIRFVEGARVLWEDQFFNLAVAKHAEVISTLASTPFYHWVMTKGGGSDTAFAKWADGYWYWYRRLLEATVEATADTPQERDQLMRTQYVNRVLGAFDKSFDKRSDEARQFIFDNCRALQHDFDLTRFDPTLAPSARSRAYLLRTGTPALMAQLCAEDQPSTSIPEATDMRWHDGKLEISGTVSWTRPDGTPTAYVREEGRLVLPLSDELRAAIPLEARDMTSHVENASAGLILRHRESRVAWTTPTEATLEIIGSGDGTERAVATFDAAIAPQEAAMGNPLAPGYWDIFQSSRLQPRSTTLTAALPAAILIDDGRLQLVYSNDSGNATIFIDGELEAVRRLAPVAASLAGEGEIQIELAGTHDGSGEIQTTVGIAEGLTGKPRYVDHPAILVVADGRAFLRFPAADGDMRVRVGDKAVGNDEPWLPVSLLDGRLYEDGLPVQPEPPLQPVAVAPVAEHSPRTPSNKIRVLLLTNRDSDNVGDQLIEASAISLIQGVMKNLGIPRNGYSINSRAAAIIPKKYMNTGDPAELTDARKTISETDVIVFGGAPLFNYSYQRFYRRTIETILLAEEYGVPILFSSIGVEPFNPSSPKSLALKEALALPAVRQITTRDDISSLEKYVAGTDTAIAHVSDPAVFADVVFRPAPPQPKSAATATPLTRKAALKVLVPTRVKKLVRRLRPAPATPAQKAAAPSPAPAKQRQKRIGLVVTRAGIFKDNGINFSPADQRKFWLDVIEQLTKRGYDYRLFTTGHFADEALLDLMVRSDKVPVSKTALTVNSPEELHAQLSACDGVIAYRLHASIASFAYGIPSIGLSWNFKVPYFYESVGHGDRALGPERWTADEVVPALEKAMAEGVHKDEAFLLSVYETLFAGFRSIVAPDSEAVAYSYDQLRTELPRYAGTSDAAYKEKVRRKLRRTYDAYRRAAY</sequence>
<reference evidence="5 6" key="1">
    <citation type="submission" date="2021-07" db="EMBL/GenBank/DDBJ databases">
        <title>complete genome sequencing of Tessaracoccus sp.J1M15.</title>
        <authorList>
            <person name="Bae J.-W."/>
            <person name="Kim D.-y."/>
        </authorList>
    </citation>
    <scope>NUCLEOTIDE SEQUENCE [LARGE SCALE GENOMIC DNA]</scope>
    <source>
        <strain evidence="5 6">J1M15</strain>
    </source>
</reference>
<keyword evidence="5" id="KW-0808">Transferase</keyword>
<feature type="domain" description="Glycosyltransferase 2-like" evidence="2">
    <location>
        <begin position="4"/>
        <end position="119"/>
    </location>
</feature>
<dbReference type="PANTHER" id="PTHR22916">
    <property type="entry name" value="GLYCOSYLTRANSFERASE"/>
    <property type="match status" value="1"/>
</dbReference>
<name>A0ABX8SID6_9ACTN</name>
<gene>
    <name evidence="5" type="ORF">KDB89_01260</name>
</gene>
<accession>A0ABX8SID6</accession>
<evidence type="ECO:0000256" key="1">
    <source>
        <dbReference type="SAM" id="MobiDB-lite"/>
    </source>
</evidence>
<dbReference type="CDD" id="cd00761">
    <property type="entry name" value="Glyco_tranf_GTA_type"/>
    <property type="match status" value="1"/>
</dbReference>
<dbReference type="InterPro" id="IPR001173">
    <property type="entry name" value="Glyco_trans_2-like"/>
</dbReference>
<dbReference type="Pfam" id="PF22181">
    <property type="entry name" value="TarS_linker"/>
    <property type="match status" value="1"/>
</dbReference>